<dbReference type="Proteomes" id="UP000887013">
    <property type="component" value="Unassembled WGS sequence"/>
</dbReference>
<organism evidence="1 2">
    <name type="scientific">Nephila pilipes</name>
    <name type="common">Giant wood spider</name>
    <name type="synonym">Nephila maculata</name>
    <dbReference type="NCBI Taxonomy" id="299642"/>
    <lineage>
        <taxon>Eukaryota</taxon>
        <taxon>Metazoa</taxon>
        <taxon>Ecdysozoa</taxon>
        <taxon>Arthropoda</taxon>
        <taxon>Chelicerata</taxon>
        <taxon>Arachnida</taxon>
        <taxon>Araneae</taxon>
        <taxon>Araneomorphae</taxon>
        <taxon>Entelegynae</taxon>
        <taxon>Araneoidea</taxon>
        <taxon>Nephilidae</taxon>
        <taxon>Nephila</taxon>
    </lineage>
</organism>
<reference evidence="1" key="1">
    <citation type="submission" date="2020-08" db="EMBL/GenBank/DDBJ databases">
        <title>Multicomponent nature underlies the extraordinary mechanical properties of spider dragline silk.</title>
        <authorList>
            <person name="Kono N."/>
            <person name="Nakamura H."/>
            <person name="Mori M."/>
            <person name="Yoshida Y."/>
            <person name="Ohtoshi R."/>
            <person name="Malay A.D."/>
            <person name="Moran D.A.P."/>
            <person name="Tomita M."/>
            <person name="Numata K."/>
            <person name="Arakawa K."/>
        </authorList>
    </citation>
    <scope>NUCLEOTIDE SEQUENCE</scope>
</reference>
<dbReference type="AlphaFoldDB" id="A0A8X6NJU1"/>
<keyword evidence="2" id="KW-1185">Reference proteome</keyword>
<evidence type="ECO:0000313" key="2">
    <source>
        <dbReference type="Proteomes" id="UP000887013"/>
    </source>
</evidence>
<evidence type="ECO:0000313" key="1">
    <source>
        <dbReference type="EMBL" id="GFT16486.1"/>
    </source>
</evidence>
<proteinExistence type="predicted"/>
<sequence length="141" mass="15950">MNQKEHLHHLEALFVCEKTSDVEFGLVTNVSEQKYLSIRKLHYTFALSGAGFADTHIDYIGPYPPNDGIWNCLTITDRVTKGTESIDSTFPTSPCVCHYVVPTDKLPELTIFFFSQPQYRIFSPTVSDEDCRSSDLLISLP</sequence>
<accession>A0A8X6NJU1</accession>
<protein>
    <submittedName>
        <fullName evidence="1">Uncharacterized protein</fullName>
    </submittedName>
</protein>
<name>A0A8X6NJU1_NEPPI</name>
<dbReference type="EMBL" id="BMAW01009940">
    <property type="protein sequence ID" value="GFT16486.1"/>
    <property type="molecule type" value="Genomic_DNA"/>
</dbReference>
<comment type="caution">
    <text evidence="1">The sequence shown here is derived from an EMBL/GenBank/DDBJ whole genome shotgun (WGS) entry which is preliminary data.</text>
</comment>
<gene>
    <name evidence="1" type="ORF">NPIL_577771</name>
</gene>